<feature type="compositionally biased region" description="Basic and acidic residues" evidence="5">
    <location>
        <begin position="605"/>
        <end position="639"/>
    </location>
</feature>
<feature type="compositionally biased region" description="Gly residues" evidence="5">
    <location>
        <begin position="42"/>
        <end position="56"/>
    </location>
</feature>
<feature type="region of interest" description="Disordered" evidence="5">
    <location>
        <begin position="1"/>
        <end position="120"/>
    </location>
</feature>
<protein>
    <recommendedName>
        <fullName evidence="10">RED-like N-terminal domain-containing protein</fullName>
    </recommendedName>
</protein>
<feature type="domain" description="Protein RED C-terminal" evidence="6">
    <location>
        <begin position="538"/>
        <end position="651"/>
    </location>
</feature>
<dbReference type="InterPro" id="IPR039896">
    <property type="entry name" value="Red-like"/>
</dbReference>
<feature type="region of interest" description="Disordered" evidence="5">
    <location>
        <begin position="598"/>
        <end position="678"/>
    </location>
</feature>
<reference evidence="8" key="1">
    <citation type="journal article" date="2020" name="Fungal Divers.">
        <title>Resolving the Mortierellaceae phylogeny through synthesis of multi-gene phylogenetics and phylogenomics.</title>
        <authorList>
            <person name="Vandepol N."/>
            <person name="Liber J."/>
            <person name="Desiro A."/>
            <person name="Na H."/>
            <person name="Kennedy M."/>
            <person name="Barry K."/>
            <person name="Grigoriev I.V."/>
            <person name="Miller A.N."/>
            <person name="O'Donnell K."/>
            <person name="Stajich J.E."/>
            <person name="Bonito G."/>
        </authorList>
    </citation>
    <scope>NUCLEOTIDE SEQUENCE</scope>
    <source>
        <strain evidence="8">NRRL 2591</strain>
    </source>
</reference>
<evidence type="ECO:0000313" key="9">
    <source>
        <dbReference type="Proteomes" id="UP000723463"/>
    </source>
</evidence>
<dbReference type="Pfam" id="PF07807">
    <property type="entry name" value="RED_C"/>
    <property type="match status" value="1"/>
</dbReference>
<evidence type="ECO:0000256" key="3">
    <source>
        <dbReference type="ARBA" id="ARBA00022737"/>
    </source>
</evidence>
<feature type="compositionally biased region" description="Gly residues" evidence="5">
    <location>
        <begin position="660"/>
        <end position="669"/>
    </location>
</feature>
<dbReference type="Proteomes" id="UP000723463">
    <property type="component" value="Unassembled WGS sequence"/>
</dbReference>
<evidence type="ECO:0008006" key="10">
    <source>
        <dbReference type="Google" id="ProtNLM"/>
    </source>
</evidence>
<evidence type="ECO:0000256" key="1">
    <source>
        <dbReference type="ARBA" id="ARBA00004123"/>
    </source>
</evidence>
<evidence type="ECO:0000256" key="2">
    <source>
        <dbReference type="ARBA" id="ARBA00006660"/>
    </source>
</evidence>
<dbReference type="InterPro" id="IPR012916">
    <property type="entry name" value="RED_N"/>
</dbReference>
<dbReference type="GO" id="GO:0005634">
    <property type="term" value="C:nucleus"/>
    <property type="evidence" value="ECO:0007669"/>
    <property type="project" value="UniProtKB-SubCell"/>
</dbReference>
<evidence type="ECO:0000256" key="5">
    <source>
        <dbReference type="SAM" id="MobiDB-lite"/>
    </source>
</evidence>
<proteinExistence type="inferred from homology"/>
<feature type="region of interest" description="Disordered" evidence="5">
    <location>
        <begin position="372"/>
        <end position="521"/>
    </location>
</feature>
<dbReference type="Pfam" id="PF07808">
    <property type="entry name" value="RED_N"/>
    <property type="match status" value="1"/>
</dbReference>
<organism evidence="8 9">
    <name type="scientific">Mortierella hygrophila</name>
    <dbReference type="NCBI Taxonomy" id="979708"/>
    <lineage>
        <taxon>Eukaryota</taxon>
        <taxon>Fungi</taxon>
        <taxon>Fungi incertae sedis</taxon>
        <taxon>Mucoromycota</taxon>
        <taxon>Mortierellomycotina</taxon>
        <taxon>Mortierellomycetes</taxon>
        <taxon>Mortierellales</taxon>
        <taxon>Mortierellaceae</taxon>
        <taxon>Mortierella</taxon>
    </lineage>
</organism>
<feature type="region of interest" description="Disordered" evidence="5">
    <location>
        <begin position="542"/>
        <end position="562"/>
    </location>
</feature>
<keyword evidence="9" id="KW-1185">Reference proteome</keyword>
<evidence type="ECO:0000256" key="4">
    <source>
        <dbReference type="ARBA" id="ARBA00023242"/>
    </source>
</evidence>
<dbReference type="PANTHER" id="PTHR12765">
    <property type="entry name" value="RED PROTEIN IK FACTOR CYTOKINE IK"/>
    <property type="match status" value="1"/>
</dbReference>
<feature type="compositionally biased region" description="Polar residues" evidence="5">
    <location>
        <begin position="90"/>
        <end position="102"/>
    </location>
</feature>
<evidence type="ECO:0000259" key="6">
    <source>
        <dbReference type="Pfam" id="PF07807"/>
    </source>
</evidence>
<feature type="compositionally biased region" description="Acidic residues" evidence="5">
    <location>
        <begin position="410"/>
        <end position="427"/>
    </location>
</feature>
<keyword evidence="4" id="KW-0539">Nucleus</keyword>
<accession>A0A9P6K539</accession>
<feature type="domain" description="RED-like N-terminal" evidence="7">
    <location>
        <begin position="82"/>
        <end position="314"/>
    </location>
</feature>
<comment type="subcellular location">
    <subcellularLocation>
        <location evidence="1">Nucleus</location>
    </subcellularLocation>
</comment>
<evidence type="ECO:0000259" key="7">
    <source>
        <dbReference type="Pfam" id="PF07808"/>
    </source>
</evidence>
<keyword evidence="3" id="KW-0677">Repeat</keyword>
<comment type="similarity">
    <text evidence="2">Belongs to the RED family.</text>
</comment>
<name>A0A9P6K539_9FUNG</name>
<dbReference type="AlphaFoldDB" id="A0A9P6K539"/>
<feature type="compositionally biased region" description="Pro residues" evidence="5">
    <location>
        <begin position="1"/>
        <end position="11"/>
    </location>
</feature>
<gene>
    <name evidence="8" type="ORF">EC957_009470</name>
</gene>
<dbReference type="InterPro" id="IPR012492">
    <property type="entry name" value="RED_C"/>
</dbReference>
<dbReference type="EMBL" id="JAAAXW010000052">
    <property type="protein sequence ID" value="KAF9546710.1"/>
    <property type="molecule type" value="Genomic_DNA"/>
</dbReference>
<sequence>MSNPMPPPEFKPPAEKPAEKAGGMNQDDFRKMLSTPRAAPGGQTGIKGTFSGGGMRALGMANRTARAPVPQTPRSSDGGSNKHKHKKPSQKNPNKEASSATSKYRDRATERRQGINPDYVETEQILTTLEEAAADVAPEVIYEQSKFLGGDREHTHLVKGLDYALLKKVRQEDTDDTPEADLDEVFEAVEKSVGKAEASTTEQLPEERPVMSSALASNIYKYAIEDLGRKPPKVNDMFIPGRTVFIFEVPITKKSKKSKDGVVEDNNPFVAPTTVVRSKADVDLHQAGVVENPEADMVMKKVMHVLTAIRTGERKVGDSEAELKAKRKASAAAAAKAAAQRLQDEEILPMVEPDVDGEDIFADVGRDYVLEPTYGDETSAPQSAMDVDGDDQGPMVGPSRPDDVDMSQYFDEESDDDEVAGDAEDAEPYAQGGVSLEDAPELGPARPSEVDMSNYFDDDSDEEGGGGSEGGEVEEVSASTHNESGEVPPSKYAPPTAPEYTTPLNEKALSGRKPRLDDLEVDEDADYYSAYGLGMGGRSYTGTAYDSDDEEDEGQSTILIDKGTHKNKRAQLGRFDFDTEEGFNRYKDTVEVIPKTSFQYGVKMSEGRKTGSWDDGKGKGLSKDEKLDRDWQRISRLMEKNNGASGGGNQKSRSRPDDGSSGGGGGGGDNRSKRRKNR</sequence>
<evidence type="ECO:0000313" key="8">
    <source>
        <dbReference type="EMBL" id="KAF9546710.1"/>
    </source>
</evidence>
<comment type="caution">
    <text evidence="8">The sequence shown here is derived from an EMBL/GenBank/DDBJ whole genome shotgun (WGS) entry which is preliminary data.</text>
</comment>
<feature type="compositionally biased region" description="Basic and acidic residues" evidence="5">
    <location>
        <begin position="103"/>
        <end position="113"/>
    </location>
</feature>